<evidence type="ECO:0000256" key="5">
    <source>
        <dbReference type="PROSITE-ProRule" id="PRU01091"/>
    </source>
</evidence>
<keyword evidence="6" id="KW-1133">Transmembrane helix</keyword>
<proteinExistence type="predicted"/>
<evidence type="ECO:0000256" key="6">
    <source>
        <dbReference type="SAM" id="Phobius"/>
    </source>
</evidence>
<dbReference type="Gene3D" id="1.10.10.10">
    <property type="entry name" value="Winged helix-like DNA-binding domain superfamily/Winged helix DNA-binding domain"/>
    <property type="match status" value="1"/>
</dbReference>
<dbReference type="PROSITE" id="PS50005">
    <property type="entry name" value="TPR"/>
    <property type="match status" value="1"/>
</dbReference>
<dbReference type="AlphaFoldDB" id="A0A918T5V2"/>
<comment type="caution">
    <text evidence="8">The sequence shown here is derived from an EMBL/GenBank/DDBJ whole genome shotgun (WGS) entry which is preliminary data.</text>
</comment>
<feature type="transmembrane region" description="Helical" evidence="6">
    <location>
        <begin position="110"/>
        <end position="131"/>
    </location>
</feature>
<dbReference type="GO" id="GO:0000030">
    <property type="term" value="F:mannosyltransferase activity"/>
    <property type="evidence" value="ECO:0007669"/>
    <property type="project" value="TreeGrafter"/>
</dbReference>
<dbReference type="CDD" id="cd00383">
    <property type="entry name" value="trans_reg_C"/>
    <property type="match status" value="1"/>
</dbReference>
<reference evidence="8" key="1">
    <citation type="journal article" date="2014" name="Int. J. Syst. Evol. Microbiol.">
        <title>Complete genome sequence of Corynebacterium casei LMG S-19264T (=DSM 44701T), isolated from a smear-ripened cheese.</title>
        <authorList>
            <consortium name="US DOE Joint Genome Institute (JGI-PGF)"/>
            <person name="Walter F."/>
            <person name="Albersmeier A."/>
            <person name="Kalinowski J."/>
            <person name="Ruckert C."/>
        </authorList>
    </citation>
    <scope>NUCLEOTIDE SEQUENCE</scope>
    <source>
        <strain evidence="8">KCTC 23077</strain>
    </source>
</reference>
<keyword evidence="9" id="KW-1185">Reference proteome</keyword>
<dbReference type="PANTHER" id="PTHR44227">
    <property type="match status" value="1"/>
</dbReference>
<dbReference type="Proteomes" id="UP000646426">
    <property type="component" value="Unassembled WGS sequence"/>
</dbReference>
<feature type="DNA-binding region" description="OmpR/PhoB-type" evidence="5">
    <location>
        <begin position="1"/>
        <end position="81"/>
    </location>
</feature>
<evidence type="ECO:0000259" key="7">
    <source>
        <dbReference type="PROSITE" id="PS51755"/>
    </source>
</evidence>
<evidence type="ECO:0000256" key="2">
    <source>
        <dbReference type="ARBA" id="ARBA00022803"/>
    </source>
</evidence>
<dbReference type="InterPro" id="IPR016032">
    <property type="entry name" value="Sig_transdc_resp-reg_C-effctor"/>
</dbReference>
<dbReference type="SMART" id="SM00862">
    <property type="entry name" value="Trans_reg_C"/>
    <property type="match status" value="1"/>
</dbReference>
<keyword evidence="3 5" id="KW-0238">DNA-binding</keyword>
<protein>
    <recommendedName>
        <fullName evidence="7">OmpR/PhoB-type domain-containing protein</fullName>
    </recommendedName>
</protein>
<keyword evidence="6" id="KW-0472">Membrane</keyword>
<evidence type="ECO:0000313" key="8">
    <source>
        <dbReference type="EMBL" id="GHA86293.1"/>
    </source>
</evidence>
<dbReference type="PROSITE" id="PS51755">
    <property type="entry name" value="OMPR_PHOB"/>
    <property type="match status" value="1"/>
</dbReference>
<dbReference type="EMBL" id="BMYD01000004">
    <property type="protein sequence ID" value="GHA86293.1"/>
    <property type="molecule type" value="Genomic_DNA"/>
</dbReference>
<dbReference type="InterPro" id="IPR036388">
    <property type="entry name" value="WH-like_DNA-bd_sf"/>
</dbReference>
<keyword evidence="2 4" id="KW-0802">TPR repeat</keyword>
<dbReference type="GO" id="GO:0030968">
    <property type="term" value="P:endoplasmic reticulum unfolded protein response"/>
    <property type="evidence" value="ECO:0007669"/>
    <property type="project" value="TreeGrafter"/>
</dbReference>
<feature type="repeat" description="TPR" evidence="4">
    <location>
        <begin position="248"/>
        <end position="281"/>
    </location>
</feature>
<dbReference type="InterPro" id="IPR001867">
    <property type="entry name" value="OmpR/PhoB-type_DNA-bd"/>
</dbReference>
<dbReference type="PANTHER" id="PTHR44227:SF3">
    <property type="entry name" value="PROTEIN O-MANNOSYL-TRANSFERASE TMTC4"/>
    <property type="match status" value="1"/>
</dbReference>
<accession>A0A918T5V2</accession>
<name>A0A918T5V2_9GAMM</name>
<evidence type="ECO:0000256" key="1">
    <source>
        <dbReference type="ARBA" id="ARBA00022737"/>
    </source>
</evidence>
<evidence type="ECO:0000313" key="9">
    <source>
        <dbReference type="Proteomes" id="UP000646426"/>
    </source>
</evidence>
<dbReference type="Pfam" id="PF13432">
    <property type="entry name" value="TPR_16"/>
    <property type="match status" value="3"/>
</dbReference>
<dbReference type="GO" id="GO:0000160">
    <property type="term" value="P:phosphorelay signal transduction system"/>
    <property type="evidence" value="ECO:0007669"/>
    <property type="project" value="InterPro"/>
</dbReference>
<dbReference type="InterPro" id="IPR019734">
    <property type="entry name" value="TPR_rpt"/>
</dbReference>
<feature type="domain" description="OmpR/PhoB-type" evidence="7">
    <location>
        <begin position="1"/>
        <end position="81"/>
    </location>
</feature>
<dbReference type="Gene3D" id="1.25.40.10">
    <property type="entry name" value="Tetratricopeptide repeat domain"/>
    <property type="match status" value="2"/>
</dbReference>
<dbReference type="GO" id="GO:0003677">
    <property type="term" value="F:DNA binding"/>
    <property type="evidence" value="ECO:0007669"/>
    <property type="project" value="UniProtKB-UniRule"/>
</dbReference>
<dbReference type="SMART" id="SM00028">
    <property type="entry name" value="TPR"/>
    <property type="match status" value="3"/>
</dbReference>
<dbReference type="SUPFAM" id="SSF46894">
    <property type="entry name" value="C-terminal effector domain of the bipartite response regulators"/>
    <property type="match status" value="1"/>
</dbReference>
<evidence type="ECO:0000256" key="4">
    <source>
        <dbReference type="PROSITE-ProRule" id="PRU00339"/>
    </source>
</evidence>
<reference evidence="8" key="2">
    <citation type="submission" date="2020-09" db="EMBL/GenBank/DDBJ databases">
        <authorList>
            <person name="Sun Q."/>
            <person name="Kim S."/>
        </authorList>
    </citation>
    <scope>NUCLEOTIDE SEQUENCE</scope>
    <source>
        <strain evidence="8">KCTC 23077</strain>
    </source>
</reference>
<gene>
    <name evidence="8" type="ORF">GCM10007067_25430</name>
</gene>
<evidence type="ECO:0000256" key="3">
    <source>
        <dbReference type="ARBA" id="ARBA00023125"/>
    </source>
</evidence>
<sequence length="409" mass="44643">MGPDGRQRLEPKVADLLFLLAASPGEAVSRERIMEALWPGQVVGDDSLARAVFKLRQALGDEAKAPRYIETLSKRGYRLIADVTPVPSPDMSANVEPAAASSSRSVPPRAAWIALCATAALLLAAGAWWFASRRAMPEPEARQPSALTVQADDFYFQFTRGDNESAIELYERVLALQPDDAHALAGLANALVQRAIRWPDLSGQPPMHFTRLGDALAHGHLDRQPASRQLERARLMAERAVAVAPDSSAAHKAVGFVASAQSRFQDALIAYERAVELDPNAWGTLINIGDVLEITGREREALPYFERAYAAMQRSYANNPVQIRPWYAPLGVLIADRHASRGDPSMAESWYRRVLGHSPLHPESTRGLAQLMRAGGDEAEARRLCAELNHRVGVDAACDRPAETAADPE</sequence>
<dbReference type="GO" id="GO:0035269">
    <property type="term" value="P:protein O-linked glycosylation via mannose"/>
    <property type="evidence" value="ECO:0007669"/>
    <property type="project" value="TreeGrafter"/>
</dbReference>
<dbReference type="Pfam" id="PF00486">
    <property type="entry name" value="Trans_reg_C"/>
    <property type="match status" value="1"/>
</dbReference>
<dbReference type="GO" id="GO:0006355">
    <property type="term" value="P:regulation of DNA-templated transcription"/>
    <property type="evidence" value="ECO:0007669"/>
    <property type="project" value="InterPro"/>
</dbReference>
<dbReference type="SUPFAM" id="SSF48452">
    <property type="entry name" value="TPR-like"/>
    <property type="match status" value="1"/>
</dbReference>
<dbReference type="InterPro" id="IPR052346">
    <property type="entry name" value="O-mannosyl-transferase_TMTC"/>
</dbReference>
<organism evidence="8 9">
    <name type="scientific">Cognatilysobacter bugurensis</name>
    <dbReference type="NCBI Taxonomy" id="543356"/>
    <lineage>
        <taxon>Bacteria</taxon>
        <taxon>Pseudomonadati</taxon>
        <taxon>Pseudomonadota</taxon>
        <taxon>Gammaproteobacteria</taxon>
        <taxon>Lysobacterales</taxon>
        <taxon>Lysobacteraceae</taxon>
        <taxon>Cognatilysobacter</taxon>
    </lineage>
</organism>
<keyword evidence="6" id="KW-0812">Transmembrane</keyword>
<dbReference type="InterPro" id="IPR011990">
    <property type="entry name" value="TPR-like_helical_dom_sf"/>
</dbReference>
<keyword evidence="1" id="KW-0677">Repeat</keyword>